<dbReference type="Proteomes" id="UP000216475">
    <property type="component" value="Unassembled WGS sequence"/>
</dbReference>
<dbReference type="EMBL" id="NPBH01000074">
    <property type="protein sequence ID" value="PAE06526.1"/>
    <property type="molecule type" value="Genomic_DNA"/>
</dbReference>
<reference evidence="3 4" key="1">
    <citation type="submission" date="2017-07" db="EMBL/GenBank/DDBJ databases">
        <title>Isolation and whole genome analysis of endospore-forming bacteria from heroin.</title>
        <authorList>
            <person name="Kalinowski J."/>
            <person name="Ahrens B."/>
            <person name="Al-Dilaimi A."/>
            <person name="Winkler A."/>
            <person name="Wibberg D."/>
            <person name="Schleenbecker U."/>
            <person name="Ruckert C."/>
            <person name="Wolfel R."/>
            <person name="Grass G."/>
        </authorList>
    </citation>
    <scope>NUCLEOTIDE SEQUENCE [LARGE SCALE GENOMIC DNA]</scope>
    <source>
        <strain evidence="3 4">7509</strain>
    </source>
</reference>
<keyword evidence="2" id="KW-0732">Signal</keyword>
<gene>
    <name evidence="3" type="ORF">CHI12_15610</name>
</gene>
<dbReference type="AlphaFoldDB" id="A0A268H9G3"/>
<proteinExistence type="predicted"/>
<feature type="region of interest" description="Disordered" evidence="1">
    <location>
        <begin position="27"/>
        <end position="109"/>
    </location>
</feature>
<dbReference type="PROSITE" id="PS51257">
    <property type="entry name" value="PROKAR_LIPOPROTEIN"/>
    <property type="match status" value="1"/>
</dbReference>
<dbReference type="RefSeq" id="WP_095272492.1">
    <property type="nucleotide sequence ID" value="NZ_NPBH01000074.1"/>
</dbReference>
<protein>
    <recommendedName>
        <fullName evidence="5">YusW-like protein</fullName>
    </recommendedName>
</protein>
<evidence type="ECO:0000256" key="2">
    <source>
        <dbReference type="SAM" id="SignalP"/>
    </source>
</evidence>
<feature type="compositionally biased region" description="Basic and acidic residues" evidence="1">
    <location>
        <begin position="76"/>
        <end position="88"/>
    </location>
</feature>
<comment type="caution">
    <text evidence="3">The sequence shown here is derived from an EMBL/GenBank/DDBJ whole genome shotgun (WGS) entry which is preliminary data.</text>
</comment>
<organism evidence="3 4">
    <name type="scientific">Terribacillus saccharophilus</name>
    <dbReference type="NCBI Taxonomy" id="361277"/>
    <lineage>
        <taxon>Bacteria</taxon>
        <taxon>Bacillati</taxon>
        <taxon>Bacillota</taxon>
        <taxon>Bacilli</taxon>
        <taxon>Bacillales</taxon>
        <taxon>Bacillaceae</taxon>
        <taxon>Terribacillus</taxon>
    </lineage>
</organism>
<accession>A0A268H9G3</accession>
<evidence type="ECO:0008006" key="5">
    <source>
        <dbReference type="Google" id="ProtNLM"/>
    </source>
</evidence>
<name>A0A268H9G3_9BACI</name>
<feature type="chain" id="PRO_5038720147" description="YusW-like protein" evidence="2">
    <location>
        <begin position="22"/>
        <end position="223"/>
    </location>
</feature>
<sequence length="223" mass="25260">MRLRKRYSIAILLTMSIVVIGACSNSNEESASNEKVQTKEESIAAPSNSSENEMNDKNNKDEEESSDANSTLVSESKNKQKFDEKVAEETQVDNEEGNASADEVASNSQVEAVKENPDFDVDTYLKANYKIDSTHYVTDTWENDVTGRTEYIVNILPETEEYSEEITEAFKDGADDERIVTMINTAENLLDELPQINDKIHIESVNWVTFKEDFHITLIQDRD</sequence>
<evidence type="ECO:0000256" key="1">
    <source>
        <dbReference type="SAM" id="MobiDB-lite"/>
    </source>
</evidence>
<evidence type="ECO:0000313" key="3">
    <source>
        <dbReference type="EMBL" id="PAE06526.1"/>
    </source>
</evidence>
<evidence type="ECO:0000313" key="4">
    <source>
        <dbReference type="Proteomes" id="UP000216475"/>
    </source>
</evidence>
<feature type="signal peptide" evidence="2">
    <location>
        <begin position="1"/>
        <end position="21"/>
    </location>
</feature>